<organism evidence="1 2">
    <name type="scientific">Symbiodinium pilosum</name>
    <name type="common">Dinoflagellate</name>
    <dbReference type="NCBI Taxonomy" id="2952"/>
    <lineage>
        <taxon>Eukaryota</taxon>
        <taxon>Sar</taxon>
        <taxon>Alveolata</taxon>
        <taxon>Dinophyceae</taxon>
        <taxon>Suessiales</taxon>
        <taxon>Symbiodiniaceae</taxon>
        <taxon>Symbiodinium</taxon>
    </lineage>
</organism>
<dbReference type="SUPFAM" id="SSF53335">
    <property type="entry name" value="S-adenosyl-L-methionine-dependent methyltransferases"/>
    <property type="match status" value="1"/>
</dbReference>
<evidence type="ECO:0000313" key="2">
    <source>
        <dbReference type="Proteomes" id="UP000649617"/>
    </source>
</evidence>
<sequence length="402" mass="44596">MGLWAEGDDEKEIRHPAELSEAACLHHVRDRQLCKDVRSLVSGTRMARRAVLWGFRKPWLRHGKGPPWKAALLAPLPLRFLRSRWLEASCLVKLHARDVGGAKLQKAVKSWQMAGRDISARWHGFAIPSSKVLKILKSCSSGGLVELGAGVGYWATLLKRRGVDIAALDIDPPAPRARESSCNVNFGDASSLKKLSHQTLLLCMPPPGEASCADEALASFRGRHVAYVGEWRSGMTATESFHETLLSRYVLEHRVPLPCYPNMRVECFIFRSRGKKEGLAQHAQSELLTCDGCGATASLYFCPATRFWRLCSEACYDALLSEQASLLKMTSCGFGLPVPAWSSWEAYGWLAVEAASSQQWSALKRATPQPEIEGWQKTVGKNDMQNNARICRALVFLAFMLV</sequence>
<dbReference type="Proteomes" id="UP000649617">
    <property type="component" value="Unassembled WGS sequence"/>
</dbReference>
<dbReference type="PANTHER" id="PTHR39290:SF6">
    <property type="entry name" value="S-ADENOSYL-L-METHIONINE-DEPENDENT METHYLTRANSFERASES SUPERFAMILY PROTEIN"/>
    <property type="match status" value="1"/>
</dbReference>
<dbReference type="AlphaFoldDB" id="A0A812YIW7"/>
<name>A0A812YIW7_SYMPI</name>
<comment type="caution">
    <text evidence="1">The sequence shown here is derived from an EMBL/GenBank/DDBJ whole genome shotgun (WGS) entry which is preliminary data.</text>
</comment>
<reference evidence="1" key="1">
    <citation type="submission" date="2021-02" db="EMBL/GenBank/DDBJ databases">
        <authorList>
            <person name="Dougan E. K."/>
            <person name="Rhodes N."/>
            <person name="Thang M."/>
            <person name="Chan C."/>
        </authorList>
    </citation>
    <scope>NUCLEOTIDE SEQUENCE</scope>
</reference>
<protein>
    <submittedName>
        <fullName evidence="1">YvaG protein</fullName>
    </submittedName>
</protein>
<dbReference type="PANTHER" id="PTHR39290">
    <property type="entry name" value="C3H1-TYPE DOMAIN-CONTAINING PROTEIN-RELATED"/>
    <property type="match status" value="1"/>
</dbReference>
<gene>
    <name evidence="1" type="primary">yvaG</name>
    <name evidence="1" type="ORF">SPIL2461_LOCUS23183</name>
</gene>
<proteinExistence type="predicted"/>
<dbReference type="InterPro" id="IPR029063">
    <property type="entry name" value="SAM-dependent_MTases_sf"/>
</dbReference>
<dbReference type="OrthoDB" id="446561at2759"/>
<dbReference type="EMBL" id="CAJNIZ010048035">
    <property type="protein sequence ID" value="CAE7780521.1"/>
    <property type="molecule type" value="Genomic_DNA"/>
</dbReference>
<accession>A0A812YIW7</accession>
<evidence type="ECO:0000313" key="1">
    <source>
        <dbReference type="EMBL" id="CAE7780521.1"/>
    </source>
</evidence>
<keyword evidence="2" id="KW-1185">Reference proteome</keyword>